<evidence type="ECO:0000256" key="1">
    <source>
        <dbReference type="ARBA" id="ARBA00006611"/>
    </source>
</evidence>
<dbReference type="CDD" id="cd01130">
    <property type="entry name" value="VirB11-like_ATPase"/>
    <property type="match status" value="1"/>
</dbReference>
<dbReference type="InterPro" id="IPR001482">
    <property type="entry name" value="T2SS/T4SS_dom"/>
</dbReference>
<feature type="domain" description="Bacterial type II secretion system protein E" evidence="2">
    <location>
        <begin position="83"/>
        <end position="360"/>
    </location>
</feature>
<dbReference type="InterPro" id="IPR050921">
    <property type="entry name" value="T4SS_GSP_E_ATPase"/>
</dbReference>
<keyword evidence="4" id="KW-1185">Reference proteome</keyword>
<dbReference type="STRING" id="740709.A10D4_09154"/>
<dbReference type="PANTHER" id="PTHR30486">
    <property type="entry name" value="TWITCHING MOTILITY PROTEIN PILT"/>
    <property type="match status" value="1"/>
</dbReference>
<name>K2JHE8_9GAMM</name>
<accession>K2JHE8</accession>
<comment type="similarity">
    <text evidence="1">Belongs to the GSP E family.</text>
</comment>
<dbReference type="RefSeq" id="WP_008489108.1">
    <property type="nucleotide sequence ID" value="NZ_AMRG01000011.1"/>
</dbReference>
<dbReference type="PATRIC" id="fig|740709.3.peg.1852"/>
<dbReference type="OrthoDB" id="9810761at2"/>
<dbReference type="EMBL" id="AMRG01000011">
    <property type="protein sequence ID" value="EKE82761.1"/>
    <property type="molecule type" value="Genomic_DNA"/>
</dbReference>
<dbReference type="GO" id="GO:0016887">
    <property type="term" value="F:ATP hydrolysis activity"/>
    <property type="evidence" value="ECO:0007669"/>
    <property type="project" value="InterPro"/>
</dbReference>
<dbReference type="Gene3D" id="3.30.450.380">
    <property type="match status" value="1"/>
</dbReference>
<dbReference type="SUPFAM" id="SSF52540">
    <property type="entry name" value="P-loop containing nucleoside triphosphate hydrolases"/>
    <property type="match status" value="1"/>
</dbReference>
<comment type="caution">
    <text evidence="3">The sequence shown here is derived from an EMBL/GenBank/DDBJ whole genome shotgun (WGS) entry which is preliminary data.</text>
</comment>
<protein>
    <submittedName>
        <fullName evidence="3">FHA domain-containing protein</fullName>
    </submittedName>
</protein>
<evidence type="ECO:0000313" key="3">
    <source>
        <dbReference type="EMBL" id="EKE82761.1"/>
    </source>
</evidence>
<dbReference type="eggNOG" id="COG4962">
    <property type="taxonomic scope" value="Bacteria"/>
</dbReference>
<dbReference type="InterPro" id="IPR027417">
    <property type="entry name" value="P-loop_NTPase"/>
</dbReference>
<proteinExistence type="inferred from homology"/>
<organism evidence="3 4">
    <name type="scientific">Idiomarina xiamenensis 10-D-4</name>
    <dbReference type="NCBI Taxonomy" id="740709"/>
    <lineage>
        <taxon>Bacteria</taxon>
        <taxon>Pseudomonadati</taxon>
        <taxon>Pseudomonadota</taxon>
        <taxon>Gammaproteobacteria</taxon>
        <taxon>Alteromonadales</taxon>
        <taxon>Idiomarinaceae</taxon>
        <taxon>Idiomarina</taxon>
    </lineage>
</organism>
<dbReference type="Gene3D" id="3.40.50.300">
    <property type="entry name" value="P-loop containing nucleotide triphosphate hydrolases"/>
    <property type="match status" value="1"/>
</dbReference>
<sequence>MSTLTTPHGVAESSALKKLNAEQQYMEQRLQRRLDQRDPQLAMMNEQQLRCFAEQYLHSEFRLPQTQSLAPQVAAAIANVVGLGALEPLLADDEVSEIMINGYDQLFVERGGKITQQAQAFASEGALLAVVERMVTPLGRQVDNASPLLDGRLSNGARIHVALAPVSLNGPVITIRKFRRDVMSLEDWLSNDGLSQAAAEFLRWRVEQGDNIIVAGGTGSGKTTLLNALAQAIPARQRVITIEDAAELQLQQQNLVRLEARPANHEGAGQISIRELVRNALRMRPDRIIVGECRGAEALDMLQAMNTGHDGSLGTIHANSPQDALKRFEMMVLMAGFELPVQAVRQQIVSAVDLLVQLKRHSHGLRQVTAISQITGMEQQAIQLLPLFELAPSAGDAYASDMTLNATGMLPPYAEQLTHHERQQLLAWLL</sequence>
<dbReference type="AlphaFoldDB" id="K2JHE8"/>
<evidence type="ECO:0000259" key="2">
    <source>
        <dbReference type="Pfam" id="PF00437"/>
    </source>
</evidence>
<dbReference type="Proteomes" id="UP000014115">
    <property type="component" value="Unassembled WGS sequence"/>
</dbReference>
<reference evidence="3 4" key="1">
    <citation type="journal article" date="2012" name="J. Bacteriol.">
        <title>Genome Sequence of Idiomarina xiamenensis Type Strain 10-D-4.</title>
        <authorList>
            <person name="Lai Q."/>
            <person name="Wang L."/>
            <person name="Wang W."/>
            <person name="Shao Z."/>
        </authorList>
    </citation>
    <scope>NUCLEOTIDE SEQUENCE [LARGE SCALE GENOMIC DNA]</scope>
    <source>
        <strain evidence="3 4">10-D-4</strain>
    </source>
</reference>
<gene>
    <name evidence="3" type="ORF">A10D4_09154</name>
</gene>
<dbReference type="PANTHER" id="PTHR30486:SF15">
    <property type="entry name" value="TYPE II_IV SECRETION SYSTEM ATPASE"/>
    <property type="match status" value="1"/>
</dbReference>
<evidence type="ECO:0000313" key="4">
    <source>
        <dbReference type="Proteomes" id="UP000014115"/>
    </source>
</evidence>
<dbReference type="Pfam" id="PF00437">
    <property type="entry name" value="T2SSE"/>
    <property type="match status" value="1"/>
</dbReference>